<feature type="active site" description="Proton donor/acceptor" evidence="1">
    <location>
        <position position="358"/>
    </location>
</feature>
<feature type="active site" description="Nucleophile" evidence="1">
    <location>
        <position position="368"/>
    </location>
</feature>
<feature type="domain" description="L,D-TPase catalytic" evidence="3">
    <location>
        <begin position="221"/>
        <end position="393"/>
    </location>
</feature>
<dbReference type="GO" id="GO:0009252">
    <property type="term" value="P:peptidoglycan biosynthetic process"/>
    <property type="evidence" value="ECO:0007669"/>
    <property type="project" value="UniProtKB-KW"/>
</dbReference>
<dbReference type="OrthoDB" id="186490at2"/>
<dbReference type="GO" id="GO:0008360">
    <property type="term" value="P:regulation of cell shape"/>
    <property type="evidence" value="ECO:0007669"/>
    <property type="project" value="UniProtKB-UniRule"/>
</dbReference>
<reference evidence="4 5" key="1">
    <citation type="submission" date="2017-03" db="EMBL/GenBank/DDBJ databases">
        <title>Isolation of Levoglucosan Utilizing Bacteria.</title>
        <authorList>
            <person name="Arya A.S."/>
        </authorList>
    </citation>
    <scope>NUCLEOTIDE SEQUENCE [LARGE SCALE GENOMIC DNA]</scope>
    <source>
        <strain evidence="4 5">MEC069</strain>
    </source>
</reference>
<protein>
    <submittedName>
        <fullName evidence="4">Uncharacterized protein</fullName>
    </submittedName>
</protein>
<dbReference type="GO" id="GO:0071555">
    <property type="term" value="P:cell wall organization"/>
    <property type="evidence" value="ECO:0007669"/>
    <property type="project" value="UniProtKB-UniRule"/>
</dbReference>
<evidence type="ECO:0000313" key="4">
    <source>
        <dbReference type="EMBL" id="TFE90912.1"/>
    </source>
</evidence>
<comment type="caution">
    <text evidence="4">The sequence shown here is derived from an EMBL/GenBank/DDBJ whole genome shotgun (WGS) entry which is preliminary data.</text>
</comment>
<evidence type="ECO:0000313" key="5">
    <source>
        <dbReference type="Proteomes" id="UP000298246"/>
    </source>
</evidence>
<name>A0A4Y8Q8P0_9BACL</name>
<keyword evidence="1" id="KW-0961">Cell wall biogenesis/degradation</keyword>
<comment type="pathway">
    <text evidence="1">Cell wall biogenesis; peptidoglycan biosynthesis.</text>
</comment>
<dbReference type="PROSITE" id="PS52029">
    <property type="entry name" value="LD_TPASE"/>
    <property type="match status" value="1"/>
</dbReference>
<dbReference type="PANTHER" id="PTHR38589">
    <property type="entry name" value="BLR0621 PROTEIN"/>
    <property type="match status" value="1"/>
</dbReference>
<dbReference type="AlphaFoldDB" id="A0A4Y8Q8P0"/>
<feature type="domain" description="SLH" evidence="2">
    <location>
        <begin position="121"/>
        <end position="187"/>
    </location>
</feature>
<dbReference type="Pfam" id="PF00395">
    <property type="entry name" value="SLH"/>
    <property type="match status" value="2"/>
</dbReference>
<dbReference type="InterPro" id="IPR001119">
    <property type="entry name" value="SLH_dom"/>
</dbReference>
<dbReference type="RefSeq" id="WP_134749798.1">
    <property type="nucleotide sequence ID" value="NZ_MYFO02000007.1"/>
</dbReference>
<accession>A0A4Y8Q8P0</accession>
<dbReference type="GO" id="GO:0016740">
    <property type="term" value="F:transferase activity"/>
    <property type="evidence" value="ECO:0007669"/>
    <property type="project" value="InterPro"/>
</dbReference>
<evidence type="ECO:0000256" key="1">
    <source>
        <dbReference type="PROSITE-ProRule" id="PRU01373"/>
    </source>
</evidence>
<keyword evidence="1" id="KW-0133">Cell shape</keyword>
<keyword evidence="1" id="KW-0573">Peptidoglycan synthesis</keyword>
<keyword evidence="5" id="KW-1185">Reference proteome</keyword>
<dbReference type="EMBL" id="MYFO01000003">
    <property type="protein sequence ID" value="TFE90912.1"/>
    <property type="molecule type" value="Genomic_DNA"/>
</dbReference>
<organism evidence="4 5">
    <name type="scientific">Paenibacillus athensensis</name>
    <dbReference type="NCBI Taxonomy" id="1967502"/>
    <lineage>
        <taxon>Bacteria</taxon>
        <taxon>Bacillati</taxon>
        <taxon>Bacillota</taxon>
        <taxon>Bacilli</taxon>
        <taxon>Bacillales</taxon>
        <taxon>Paenibacillaceae</taxon>
        <taxon>Paenibacillus</taxon>
    </lineage>
</organism>
<dbReference type="Proteomes" id="UP000298246">
    <property type="component" value="Unassembled WGS sequence"/>
</dbReference>
<evidence type="ECO:0000259" key="3">
    <source>
        <dbReference type="PROSITE" id="PS52029"/>
    </source>
</evidence>
<dbReference type="PANTHER" id="PTHR38589:SF1">
    <property type="entry name" value="BLR0621 PROTEIN"/>
    <property type="match status" value="1"/>
</dbReference>
<dbReference type="Pfam" id="PF03734">
    <property type="entry name" value="YkuD"/>
    <property type="match status" value="1"/>
</dbReference>
<feature type="domain" description="SLH" evidence="2">
    <location>
        <begin position="27"/>
        <end position="90"/>
    </location>
</feature>
<gene>
    <name evidence="4" type="ORF">B5M42_03560</name>
</gene>
<proteinExistence type="predicted"/>
<sequence length="402" mass="43977">MSISRLSGLCIAVILVHCLIHPVGVAVKPVFRDVAATHWAYETILWGVTHGIIDGYEDETFRPDEVVTEEQFIALLVRAYGDIPDLIPAAAWSDKYYAYLSAKNYPLTSARQAAITRASMAAIVASTQSVHYSGRFAIQYLLDRGLVNGKTASTVAGFHGNESLTRAEALQVIRNVLEKTDSATLGDRPLDPSDTAVLHVPLLPVEKLQTIGNAEQVILVTAAAYEQMTVKVEVFEKTDGVWDESLPAMEGTIGEDGFAAAMSEAVKQSPEGVFTLTKAFGKYENPGTRLPYRQTDASDYWVDDPASPFYNTWQEGPSNGRWKSAEALLRQDSLYDYAVVIDYNTSRTPGKGSAIFLHVGQGRGTAGCTALSESDLIRVMKWLDPEKHPVIVQAVESRLAEM</sequence>
<evidence type="ECO:0000259" key="2">
    <source>
        <dbReference type="PROSITE" id="PS51272"/>
    </source>
</evidence>
<dbReference type="InterPro" id="IPR005490">
    <property type="entry name" value="LD_TPept_cat_dom"/>
</dbReference>
<dbReference type="PROSITE" id="PS51272">
    <property type="entry name" value="SLH"/>
    <property type="match status" value="2"/>
</dbReference>